<keyword evidence="6" id="KW-0732">Signal</keyword>
<dbReference type="Gene3D" id="2.40.100.10">
    <property type="entry name" value="Cyclophilin-like"/>
    <property type="match status" value="1"/>
</dbReference>
<feature type="signal peptide" evidence="6">
    <location>
        <begin position="1"/>
        <end position="21"/>
    </location>
</feature>
<dbReference type="CDD" id="cd00317">
    <property type="entry name" value="cyclophilin"/>
    <property type="match status" value="1"/>
</dbReference>
<evidence type="ECO:0000256" key="4">
    <source>
        <dbReference type="ARBA" id="ARBA00023110"/>
    </source>
</evidence>
<dbReference type="PANTHER" id="PTHR45625">
    <property type="entry name" value="PEPTIDYL-PROLYL CIS-TRANS ISOMERASE-RELATED"/>
    <property type="match status" value="1"/>
</dbReference>
<keyword evidence="5 8" id="KW-0413">Isomerase</keyword>
<dbReference type="EMBL" id="LRQG01000181">
    <property type="protein sequence ID" value="KXA35544.1"/>
    <property type="molecule type" value="Genomic_DNA"/>
</dbReference>
<dbReference type="eggNOG" id="COG0652">
    <property type="taxonomic scope" value="Bacteria"/>
</dbReference>
<evidence type="ECO:0000256" key="5">
    <source>
        <dbReference type="ARBA" id="ARBA00023235"/>
    </source>
</evidence>
<evidence type="ECO:0000313" key="9">
    <source>
        <dbReference type="Proteomes" id="UP000070533"/>
    </source>
</evidence>
<proteinExistence type="inferred from homology"/>
<dbReference type="PATRIC" id="fig|28128.5.peg.2085"/>
<dbReference type="STRING" id="28128.HMPREF3226_02022"/>
<dbReference type="Proteomes" id="UP000070533">
    <property type="component" value="Unassembled WGS sequence"/>
</dbReference>
<reference evidence="9" key="1">
    <citation type="submission" date="2016-01" db="EMBL/GenBank/DDBJ databases">
        <authorList>
            <person name="Mitreva M."/>
            <person name="Pepin K.H."/>
            <person name="Mihindukulasuriya K.A."/>
            <person name="Fulton R."/>
            <person name="Fronick C."/>
            <person name="O'Laughlin M."/>
            <person name="Miner T."/>
            <person name="Herter B."/>
            <person name="Rosa B.A."/>
            <person name="Cordes M."/>
            <person name="Tomlinson C."/>
            <person name="Wollam A."/>
            <person name="Palsikar V.B."/>
            <person name="Mardis E.R."/>
            <person name="Wilson R.K."/>
        </authorList>
    </citation>
    <scope>NUCLEOTIDE SEQUENCE [LARGE SCALE GENOMIC DNA]</scope>
    <source>
        <strain evidence="9">MJR7716</strain>
    </source>
</reference>
<comment type="function">
    <text evidence="1">PPIases accelerate the folding of proteins. It catalyzes the cis-trans isomerization of proline imidic peptide bonds in oligopeptides.</text>
</comment>
<dbReference type="InterPro" id="IPR029000">
    <property type="entry name" value="Cyclophilin-like_dom_sf"/>
</dbReference>
<feature type="domain" description="PPIase cyclophilin-type" evidence="7">
    <location>
        <begin position="31"/>
        <end position="225"/>
    </location>
</feature>
<evidence type="ECO:0000256" key="3">
    <source>
        <dbReference type="ARBA" id="ARBA00013194"/>
    </source>
</evidence>
<dbReference type="InterPro" id="IPR020892">
    <property type="entry name" value="Cyclophilin-type_PPIase_CS"/>
</dbReference>
<dbReference type="PANTHER" id="PTHR45625:SF4">
    <property type="entry name" value="PEPTIDYLPROLYL ISOMERASE DOMAIN AND WD REPEAT-CONTAINING PROTEIN 1"/>
    <property type="match status" value="1"/>
</dbReference>
<protein>
    <recommendedName>
        <fullName evidence="3">peptidylprolyl isomerase</fullName>
        <ecNumber evidence="3">5.2.1.8</ecNumber>
    </recommendedName>
</protein>
<dbReference type="InterPro" id="IPR044666">
    <property type="entry name" value="Cyclophilin_A-like"/>
</dbReference>
<accession>A0A133PZ20</accession>
<dbReference type="PROSITE" id="PS00170">
    <property type="entry name" value="CSA_PPIASE_1"/>
    <property type="match status" value="1"/>
</dbReference>
<evidence type="ECO:0000256" key="1">
    <source>
        <dbReference type="ARBA" id="ARBA00002388"/>
    </source>
</evidence>
<dbReference type="GO" id="GO:0006457">
    <property type="term" value="P:protein folding"/>
    <property type="evidence" value="ECO:0007669"/>
    <property type="project" value="InterPro"/>
</dbReference>
<dbReference type="AlphaFoldDB" id="A0A133PZ20"/>
<comment type="similarity">
    <text evidence="2">Belongs to the cyclophilin-type PPIase family.</text>
</comment>
<dbReference type="InterPro" id="IPR002130">
    <property type="entry name" value="Cyclophilin-type_PPIase_dom"/>
</dbReference>
<dbReference type="PIRSF" id="PIRSF001467">
    <property type="entry name" value="Peptidylpro_ismrse"/>
    <property type="match status" value="1"/>
</dbReference>
<dbReference type="InterPro" id="IPR024936">
    <property type="entry name" value="Cyclophilin-type_PPIase"/>
</dbReference>
<dbReference type="EC" id="5.2.1.8" evidence="3"/>
<dbReference type="SUPFAM" id="SSF50891">
    <property type="entry name" value="Cyclophilin-like"/>
    <property type="match status" value="1"/>
</dbReference>
<organism evidence="8 9">
    <name type="scientific">Prevotella corporis</name>
    <dbReference type="NCBI Taxonomy" id="28128"/>
    <lineage>
        <taxon>Bacteria</taxon>
        <taxon>Pseudomonadati</taxon>
        <taxon>Bacteroidota</taxon>
        <taxon>Bacteroidia</taxon>
        <taxon>Bacteroidales</taxon>
        <taxon>Prevotellaceae</taxon>
        <taxon>Prevotella</taxon>
    </lineage>
</organism>
<evidence type="ECO:0000256" key="2">
    <source>
        <dbReference type="ARBA" id="ARBA00007365"/>
    </source>
</evidence>
<comment type="caution">
    <text evidence="8">The sequence shown here is derived from an EMBL/GenBank/DDBJ whole genome shotgun (WGS) entry which is preliminary data.</text>
</comment>
<keyword evidence="9" id="KW-1185">Reference proteome</keyword>
<dbReference type="PROSITE" id="PS50072">
    <property type="entry name" value="CSA_PPIASE_2"/>
    <property type="match status" value="1"/>
</dbReference>
<evidence type="ECO:0000256" key="6">
    <source>
        <dbReference type="SAM" id="SignalP"/>
    </source>
</evidence>
<evidence type="ECO:0000259" key="7">
    <source>
        <dbReference type="PROSITE" id="PS50072"/>
    </source>
</evidence>
<dbReference type="GO" id="GO:0003755">
    <property type="term" value="F:peptidyl-prolyl cis-trans isomerase activity"/>
    <property type="evidence" value="ECO:0007669"/>
    <property type="project" value="UniProtKB-KW"/>
</dbReference>
<feature type="chain" id="PRO_5007458380" description="peptidylprolyl isomerase" evidence="6">
    <location>
        <begin position="22"/>
        <end position="228"/>
    </location>
</feature>
<keyword evidence="4" id="KW-0697">Rotamase</keyword>
<name>A0A133PZ20_9BACT</name>
<gene>
    <name evidence="8" type="ORF">HMPREF3226_02022</name>
</gene>
<dbReference type="RefSeq" id="WP_060941040.1">
    <property type="nucleotide sequence ID" value="NZ_JABUXP010000005.1"/>
</dbReference>
<evidence type="ECO:0000313" key="8">
    <source>
        <dbReference type="EMBL" id="KXA35544.1"/>
    </source>
</evidence>
<dbReference type="Pfam" id="PF00160">
    <property type="entry name" value="Pro_isomerase"/>
    <property type="match status" value="1"/>
</dbReference>
<dbReference type="OrthoDB" id="9807797at2"/>
<sequence length="228" mass="25592">MKKTITILLFAVAALTTHAQTADKRPEILLETDSGNIRIQLYNETPKHRDNFIKQVKAGAYDGVLFHRVIKDFMIQTGDLGSKTAKPGQMLGDTPEEYTIPAEIHYPQLLHKRGAVAAARESDEVNPQRASSSTQFYIVWGIKFSDKQLDWAQSRLNHYTDSTVQMSPETRELYKTVGGTPHLDGTYTVFGEVVEGLEIVNRIEQAVVDDNDRPLADIHIRKASIVVE</sequence>